<feature type="transmembrane region" description="Helical" evidence="8">
    <location>
        <begin position="174"/>
        <end position="194"/>
    </location>
</feature>
<comment type="similarity">
    <text evidence="2">Belongs to the EamA transporter family.</text>
</comment>
<feature type="transmembrane region" description="Helical" evidence="8">
    <location>
        <begin position="206"/>
        <end position="227"/>
    </location>
</feature>
<comment type="subcellular location">
    <subcellularLocation>
        <location evidence="1">Cell membrane</location>
        <topology evidence="1">Multi-pass membrane protein</topology>
    </subcellularLocation>
</comment>
<name>A0A375HCG0_9BURK</name>
<dbReference type="PANTHER" id="PTHR22911:SF137">
    <property type="entry name" value="SOLUTE CARRIER FAMILY 35 MEMBER G2-RELATED"/>
    <property type="match status" value="1"/>
</dbReference>
<dbReference type="EMBL" id="LT984806">
    <property type="protein sequence ID" value="SPD48578.1"/>
    <property type="molecule type" value="Genomic_DNA"/>
</dbReference>
<dbReference type="Proteomes" id="UP000256710">
    <property type="component" value="Unassembled WGS sequence"/>
</dbReference>
<evidence type="ECO:0000256" key="3">
    <source>
        <dbReference type="ARBA" id="ARBA00022448"/>
    </source>
</evidence>
<feature type="transmembrane region" description="Helical" evidence="8">
    <location>
        <begin position="67"/>
        <end position="87"/>
    </location>
</feature>
<dbReference type="InterPro" id="IPR004626">
    <property type="entry name" value="RarD"/>
</dbReference>
<feature type="transmembrane region" description="Helical" evidence="8">
    <location>
        <begin position="234"/>
        <end position="256"/>
    </location>
</feature>
<feature type="transmembrane region" description="Helical" evidence="8">
    <location>
        <begin position="145"/>
        <end position="162"/>
    </location>
</feature>
<keyword evidence="4" id="KW-1003">Cell membrane</keyword>
<evidence type="ECO:0000259" key="9">
    <source>
        <dbReference type="Pfam" id="PF00892"/>
    </source>
</evidence>
<organism evidence="11 12">
    <name type="scientific">Cupriavidus neocaledonicus</name>
    <dbReference type="NCBI Taxonomy" id="1040979"/>
    <lineage>
        <taxon>Bacteria</taxon>
        <taxon>Pseudomonadati</taxon>
        <taxon>Pseudomonadota</taxon>
        <taxon>Betaproteobacteria</taxon>
        <taxon>Burkholderiales</taxon>
        <taxon>Burkholderiaceae</taxon>
        <taxon>Cupriavidus</taxon>
    </lineage>
</organism>
<evidence type="ECO:0000313" key="10">
    <source>
        <dbReference type="EMBL" id="SOZ36680.1"/>
    </source>
</evidence>
<feature type="transmembrane region" description="Helical" evidence="8">
    <location>
        <begin position="99"/>
        <end position="116"/>
    </location>
</feature>
<feature type="domain" description="EamA" evidence="9">
    <location>
        <begin position="3"/>
        <end position="139"/>
    </location>
</feature>
<dbReference type="GO" id="GO:0005886">
    <property type="term" value="C:plasma membrane"/>
    <property type="evidence" value="ECO:0007669"/>
    <property type="project" value="UniProtKB-SubCell"/>
</dbReference>
<keyword evidence="6 8" id="KW-1133">Transmembrane helix</keyword>
<protein>
    <submittedName>
        <fullName evidence="10">Predicted permease rarD</fullName>
    </submittedName>
    <submittedName>
        <fullName evidence="11">Protein RarD</fullName>
    </submittedName>
</protein>
<feature type="transmembrane region" description="Helical" evidence="8">
    <location>
        <begin position="5"/>
        <end position="22"/>
    </location>
</feature>
<reference evidence="12 13" key="1">
    <citation type="submission" date="2018-01" db="EMBL/GenBank/DDBJ databases">
        <authorList>
            <person name="Clerissi C."/>
        </authorList>
    </citation>
    <scope>NUCLEOTIDE SEQUENCE [LARGE SCALE GENOMIC DNA]</scope>
    <source>
        <strain evidence="10">Cupriavidus taiwanensis STM 6082</strain>
        <strain evidence="11">Cupriavidus taiwanensis STM 6160</strain>
    </source>
</reference>
<keyword evidence="7 8" id="KW-0472">Membrane</keyword>
<dbReference type="PANTHER" id="PTHR22911">
    <property type="entry name" value="ACYL-MALONYL CONDENSING ENZYME-RELATED"/>
    <property type="match status" value="1"/>
</dbReference>
<dbReference type="InterPro" id="IPR000620">
    <property type="entry name" value="EamA_dom"/>
</dbReference>
<dbReference type="AlphaFoldDB" id="A0A375HCG0"/>
<evidence type="ECO:0000256" key="2">
    <source>
        <dbReference type="ARBA" id="ARBA00007362"/>
    </source>
</evidence>
<evidence type="ECO:0000313" key="11">
    <source>
        <dbReference type="EMBL" id="SPD48578.1"/>
    </source>
</evidence>
<feature type="transmembrane region" description="Helical" evidence="8">
    <location>
        <begin position="268"/>
        <end position="287"/>
    </location>
</feature>
<dbReference type="InterPro" id="IPR037185">
    <property type="entry name" value="EmrE-like"/>
</dbReference>
<proteinExistence type="inferred from homology"/>
<dbReference type="Pfam" id="PF00892">
    <property type="entry name" value="EamA"/>
    <property type="match status" value="1"/>
</dbReference>
<dbReference type="Proteomes" id="UP000255168">
    <property type="component" value="Chromosome I"/>
</dbReference>
<evidence type="ECO:0000256" key="1">
    <source>
        <dbReference type="ARBA" id="ARBA00004651"/>
    </source>
</evidence>
<evidence type="ECO:0000256" key="7">
    <source>
        <dbReference type="ARBA" id="ARBA00023136"/>
    </source>
</evidence>
<evidence type="ECO:0000313" key="13">
    <source>
        <dbReference type="Proteomes" id="UP000256710"/>
    </source>
</evidence>
<accession>A0A375HCG0</accession>
<evidence type="ECO:0000256" key="8">
    <source>
        <dbReference type="SAM" id="Phobius"/>
    </source>
</evidence>
<feature type="transmembrane region" description="Helical" evidence="8">
    <location>
        <begin position="34"/>
        <end position="51"/>
    </location>
</feature>
<evidence type="ECO:0000256" key="5">
    <source>
        <dbReference type="ARBA" id="ARBA00022692"/>
    </source>
</evidence>
<dbReference type="RefSeq" id="WP_018005016.1">
    <property type="nucleotide sequence ID" value="NZ_AQUR01000084.1"/>
</dbReference>
<sequence>MQLGILYALLAYLIWGLLPLYIKSLPGIAPVEILLHRMVWSLVFLGLVLAWRRQWAWLGQVGRDRRLLLSFAASAALLCANWFLYIWAVSANRVVDASLGYFINPLFSVLLGVVFLHERLRRVQWLAIAVAAAGVAWLTVAAGQLPWIALGLAASFGGYGLLRKTGALGALEGLSLETLLLFPLAAAALGWLFATGQDSFTHAAPGTQWLLLLAGPVTAVPLLFFAAGARRIPLSLLGLLQYTGPTLQLLLGVWLWHEPFPAQKQVGYALIWLSLALYAAEGLWMNARQKTAGIQSINETT</sequence>
<keyword evidence="5 8" id="KW-0812">Transmembrane</keyword>
<evidence type="ECO:0000256" key="6">
    <source>
        <dbReference type="ARBA" id="ARBA00022989"/>
    </source>
</evidence>
<evidence type="ECO:0000313" key="12">
    <source>
        <dbReference type="Proteomes" id="UP000255168"/>
    </source>
</evidence>
<dbReference type="NCBIfam" id="TIGR00688">
    <property type="entry name" value="rarD"/>
    <property type="match status" value="1"/>
</dbReference>
<dbReference type="EMBL" id="OFTC01000025">
    <property type="protein sequence ID" value="SOZ36680.1"/>
    <property type="molecule type" value="Genomic_DNA"/>
</dbReference>
<dbReference type="SUPFAM" id="SSF103481">
    <property type="entry name" value="Multidrug resistance efflux transporter EmrE"/>
    <property type="match status" value="2"/>
</dbReference>
<keyword evidence="3" id="KW-0813">Transport</keyword>
<dbReference type="Gene3D" id="1.10.3730.20">
    <property type="match status" value="2"/>
</dbReference>
<evidence type="ECO:0000256" key="4">
    <source>
        <dbReference type="ARBA" id="ARBA00022475"/>
    </source>
</evidence>
<feature type="transmembrane region" description="Helical" evidence="8">
    <location>
        <begin position="123"/>
        <end position="139"/>
    </location>
</feature>
<keyword evidence="13" id="KW-1185">Reference proteome</keyword>
<gene>
    <name evidence="11" type="primary">rarD</name>
    <name evidence="10" type="ORF">CBM2605_A310025</name>
    <name evidence="11" type="ORF">CBM2607_20572</name>
</gene>